<evidence type="ECO:0000313" key="5">
    <source>
        <dbReference type="Proteomes" id="UP000198883"/>
    </source>
</evidence>
<reference evidence="3 6" key="3">
    <citation type="journal article" date="2023" name="Front. Microbiol.">
        <title>Phylogeography and host specificity of Pasteurellaceae pathogenic to sea-farmed fish in the north-east Atlantic.</title>
        <authorList>
            <person name="Gulla S."/>
            <person name="Colquhoun D.J."/>
            <person name="Olsen A.B."/>
            <person name="Spilsberg B."/>
            <person name="Lagesen K."/>
            <person name="Aakesson C.P."/>
            <person name="Strom S."/>
            <person name="Manji F."/>
            <person name="Birkbeck T.H."/>
            <person name="Nilsen H.K."/>
        </authorList>
    </citation>
    <scope>NUCLEOTIDE SEQUENCE [LARGE SCALE GENOMIC DNA]</scope>
    <source>
        <strain evidence="3 6">VIO11850</strain>
    </source>
</reference>
<sequence length="162" mass="19334">MNIQITQHINKEYYLEYYAEWLKYKSKFKKYEQLIGITAITVGGFIYIFNKEYYYLSIGLLIFGIIRIYDYYSSKQKWLKERLESKALNNTIQIIFSDEGIETFSEFGNAKMNWDFISDFIMTEKGLILIPENGISIYLQKSCFENKEDLDLIVQRINNDNL</sequence>
<feature type="transmembrane region" description="Helical" evidence="1">
    <location>
        <begin position="54"/>
        <end position="72"/>
    </location>
</feature>
<dbReference type="RefSeq" id="WP_090923241.1">
    <property type="nucleotide sequence ID" value="NZ_CP016180.1"/>
</dbReference>
<dbReference type="Pfam" id="PF14317">
    <property type="entry name" value="YcxB"/>
    <property type="match status" value="1"/>
</dbReference>
<evidence type="ECO:0000256" key="1">
    <source>
        <dbReference type="SAM" id="Phobius"/>
    </source>
</evidence>
<reference evidence="5" key="2">
    <citation type="submission" date="2016-10" db="EMBL/GenBank/DDBJ databases">
        <authorList>
            <person name="Varghese N."/>
            <person name="Submissions S."/>
        </authorList>
    </citation>
    <scope>NUCLEOTIDE SEQUENCE [LARGE SCALE GENOMIC DNA]</scope>
    <source>
        <strain evidence="5">DSM 24204</strain>
    </source>
</reference>
<dbReference type="EMBL" id="FOBN01000031">
    <property type="protein sequence ID" value="SEM62500.1"/>
    <property type="molecule type" value="Genomic_DNA"/>
</dbReference>
<dbReference type="AlphaFoldDB" id="A0A1H7ZVM0"/>
<dbReference type="GeneID" id="83544303"/>
<evidence type="ECO:0000313" key="3">
    <source>
        <dbReference type="EMBL" id="MDP8086354.1"/>
    </source>
</evidence>
<accession>A0A1H7ZVM0</accession>
<dbReference type="Proteomes" id="UP000198883">
    <property type="component" value="Unassembled WGS sequence"/>
</dbReference>
<reference evidence="4" key="1">
    <citation type="submission" date="2016-10" db="EMBL/GenBank/DDBJ databases">
        <authorList>
            <person name="de Groot N.N."/>
        </authorList>
    </citation>
    <scope>NUCLEOTIDE SEQUENCE [LARGE SCALE GENOMIC DNA]</scope>
    <source>
        <strain evidence="4">DSM 24204</strain>
    </source>
</reference>
<evidence type="ECO:0000259" key="2">
    <source>
        <dbReference type="Pfam" id="PF14317"/>
    </source>
</evidence>
<keyword evidence="1" id="KW-1133">Transmembrane helix</keyword>
<feature type="transmembrane region" description="Helical" evidence="1">
    <location>
        <begin position="31"/>
        <end position="48"/>
    </location>
</feature>
<dbReference type="Proteomes" id="UP001224812">
    <property type="component" value="Unassembled WGS sequence"/>
</dbReference>
<gene>
    <name evidence="3" type="ORF">QJT92_10535</name>
    <name evidence="4" type="ORF">SAMN05444853_13113</name>
</gene>
<dbReference type="EMBL" id="JASAVS010000032">
    <property type="protein sequence ID" value="MDP8086354.1"/>
    <property type="molecule type" value="Genomic_DNA"/>
</dbReference>
<keyword evidence="6" id="KW-1185">Reference proteome</keyword>
<proteinExistence type="predicted"/>
<dbReference type="OrthoDB" id="6118195at2"/>
<evidence type="ECO:0000313" key="4">
    <source>
        <dbReference type="EMBL" id="SEM62500.1"/>
    </source>
</evidence>
<dbReference type="STRING" id="97481.SAMN05444853_13113"/>
<evidence type="ECO:0000313" key="6">
    <source>
        <dbReference type="Proteomes" id="UP001224812"/>
    </source>
</evidence>
<organism evidence="4 5">
    <name type="scientific">Phocoenobacter skyensis</name>
    <dbReference type="NCBI Taxonomy" id="97481"/>
    <lineage>
        <taxon>Bacteria</taxon>
        <taxon>Pseudomonadati</taxon>
        <taxon>Pseudomonadota</taxon>
        <taxon>Gammaproteobacteria</taxon>
        <taxon>Pasteurellales</taxon>
        <taxon>Pasteurellaceae</taxon>
        <taxon>Phocoenobacter</taxon>
    </lineage>
</organism>
<keyword evidence="1" id="KW-0472">Membrane</keyword>
<keyword evidence="1" id="KW-0812">Transmembrane</keyword>
<feature type="domain" description="YcxB-like C-terminal" evidence="2">
    <location>
        <begin position="96"/>
        <end position="153"/>
    </location>
</feature>
<dbReference type="InterPro" id="IPR025588">
    <property type="entry name" value="YcxB-like_C"/>
</dbReference>
<protein>
    <submittedName>
        <fullName evidence="3">YcxB family protein</fullName>
    </submittedName>
    <submittedName>
        <fullName evidence="4">YcxB-like protein</fullName>
    </submittedName>
</protein>
<name>A0A1H7ZVM0_9PAST</name>